<evidence type="ECO:0000313" key="1">
    <source>
        <dbReference type="EMBL" id="KAK7841228.1"/>
    </source>
</evidence>
<protein>
    <submittedName>
        <fullName evidence="1">Uncharacterized protein</fullName>
    </submittedName>
</protein>
<sequence>MFARVSVCKLQGMHSTYRLEGTNPLPHVGFSWVDGLSWVLNFVPPKACVGSDLGVLFLRKNALEVCLSVMIWITQFPSSPVAVVRAIDQRALVK</sequence>
<evidence type="ECO:0000313" key="2">
    <source>
        <dbReference type="Proteomes" id="UP000237347"/>
    </source>
</evidence>
<name>A0AAW0KRY9_QUESU</name>
<dbReference type="Proteomes" id="UP000237347">
    <property type="component" value="Unassembled WGS sequence"/>
</dbReference>
<keyword evidence="2" id="KW-1185">Reference proteome</keyword>
<gene>
    <name evidence="1" type="ORF">CFP56_015624</name>
</gene>
<organism evidence="1 2">
    <name type="scientific">Quercus suber</name>
    <name type="common">Cork oak</name>
    <dbReference type="NCBI Taxonomy" id="58331"/>
    <lineage>
        <taxon>Eukaryota</taxon>
        <taxon>Viridiplantae</taxon>
        <taxon>Streptophyta</taxon>
        <taxon>Embryophyta</taxon>
        <taxon>Tracheophyta</taxon>
        <taxon>Spermatophyta</taxon>
        <taxon>Magnoliopsida</taxon>
        <taxon>eudicotyledons</taxon>
        <taxon>Gunneridae</taxon>
        <taxon>Pentapetalae</taxon>
        <taxon>rosids</taxon>
        <taxon>fabids</taxon>
        <taxon>Fagales</taxon>
        <taxon>Fagaceae</taxon>
        <taxon>Quercus</taxon>
    </lineage>
</organism>
<accession>A0AAW0KRY9</accession>
<dbReference type="EMBL" id="PKMF04000245">
    <property type="protein sequence ID" value="KAK7841228.1"/>
    <property type="molecule type" value="Genomic_DNA"/>
</dbReference>
<dbReference type="AlphaFoldDB" id="A0AAW0KRY9"/>
<reference evidence="1 2" key="1">
    <citation type="journal article" date="2018" name="Sci. Data">
        <title>The draft genome sequence of cork oak.</title>
        <authorList>
            <person name="Ramos A.M."/>
            <person name="Usie A."/>
            <person name="Barbosa P."/>
            <person name="Barros P.M."/>
            <person name="Capote T."/>
            <person name="Chaves I."/>
            <person name="Simoes F."/>
            <person name="Abreu I."/>
            <person name="Carrasquinho I."/>
            <person name="Faro C."/>
            <person name="Guimaraes J.B."/>
            <person name="Mendonca D."/>
            <person name="Nobrega F."/>
            <person name="Rodrigues L."/>
            <person name="Saibo N.J.M."/>
            <person name="Varela M.C."/>
            <person name="Egas C."/>
            <person name="Matos J."/>
            <person name="Miguel C.M."/>
            <person name="Oliveira M.M."/>
            <person name="Ricardo C.P."/>
            <person name="Goncalves S."/>
        </authorList>
    </citation>
    <scope>NUCLEOTIDE SEQUENCE [LARGE SCALE GENOMIC DNA]</scope>
    <source>
        <strain evidence="2">cv. HL8</strain>
    </source>
</reference>
<proteinExistence type="predicted"/>
<comment type="caution">
    <text evidence="1">The sequence shown here is derived from an EMBL/GenBank/DDBJ whole genome shotgun (WGS) entry which is preliminary data.</text>
</comment>